<keyword evidence="1" id="KW-0812">Transmembrane</keyword>
<gene>
    <name evidence="2" type="ORF">LX64_03283</name>
</gene>
<organism evidence="2 3">
    <name type="scientific">Chitinophaga skermanii</name>
    <dbReference type="NCBI Taxonomy" id="331697"/>
    <lineage>
        <taxon>Bacteria</taxon>
        <taxon>Pseudomonadati</taxon>
        <taxon>Bacteroidota</taxon>
        <taxon>Chitinophagia</taxon>
        <taxon>Chitinophagales</taxon>
        <taxon>Chitinophagaceae</taxon>
        <taxon>Chitinophaga</taxon>
    </lineage>
</organism>
<sequence length="179" mass="19786">MNSQTLLTIVLTAGACFFLYTIVKDFIVKKKVDAPTPTPSHNGSDDKNKVILPLQLAAYERLVLFVERITPQSLIGRVYTPGLTVVDMQIGLVQTIKAEFDHNIAQQIYVTPGAWEAVKTVKEQMISIIYHIANKMPSDAPAVEFNKQLIEVFMNSTEASPSDIAANILSVEAKKLMHA</sequence>
<evidence type="ECO:0000256" key="1">
    <source>
        <dbReference type="SAM" id="Phobius"/>
    </source>
</evidence>
<reference evidence="2 3" key="1">
    <citation type="submission" date="2018-06" db="EMBL/GenBank/DDBJ databases">
        <title>Genomic Encyclopedia of Archaeal and Bacterial Type Strains, Phase II (KMG-II): from individual species to whole genera.</title>
        <authorList>
            <person name="Goeker M."/>
        </authorList>
    </citation>
    <scope>NUCLEOTIDE SEQUENCE [LARGE SCALE GENOMIC DNA]</scope>
    <source>
        <strain evidence="2 3">DSM 23857</strain>
    </source>
</reference>
<comment type="caution">
    <text evidence="2">The sequence shown here is derived from an EMBL/GenBank/DDBJ whole genome shotgun (WGS) entry which is preliminary data.</text>
</comment>
<evidence type="ECO:0000313" key="2">
    <source>
        <dbReference type="EMBL" id="RAJ02274.1"/>
    </source>
</evidence>
<dbReference type="InterPro" id="IPR057695">
    <property type="entry name" value="DUF7935"/>
</dbReference>
<proteinExistence type="predicted"/>
<dbReference type="AlphaFoldDB" id="A0A327QES0"/>
<protein>
    <submittedName>
        <fullName evidence="2">Uncharacterized protein</fullName>
    </submittedName>
</protein>
<keyword evidence="3" id="KW-1185">Reference proteome</keyword>
<evidence type="ECO:0000313" key="3">
    <source>
        <dbReference type="Proteomes" id="UP000249547"/>
    </source>
</evidence>
<dbReference type="EMBL" id="QLLL01000006">
    <property type="protein sequence ID" value="RAJ02274.1"/>
    <property type="molecule type" value="Genomic_DNA"/>
</dbReference>
<accession>A0A327QES0</accession>
<dbReference type="RefSeq" id="WP_111598720.1">
    <property type="nucleotide sequence ID" value="NZ_QLLL01000006.1"/>
</dbReference>
<dbReference type="Pfam" id="PF25589">
    <property type="entry name" value="DUF7935"/>
    <property type="match status" value="1"/>
</dbReference>
<dbReference type="Proteomes" id="UP000249547">
    <property type="component" value="Unassembled WGS sequence"/>
</dbReference>
<dbReference type="OrthoDB" id="1493032at2"/>
<feature type="transmembrane region" description="Helical" evidence="1">
    <location>
        <begin position="6"/>
        <end position="23"/>
    </location>
</feature>
<keyword evidence="1" id="KW-1133">Transmembrane helix</keyword>
<keyword evidence="1" id="KW-0472">Membrane</keyword>
<name>A0A327QES0_9BACT</name>